<dbReference type="SUPFAM" id="SSF51182">
    <property type="entry name" value="RmlC-like cupins"/>
    <property type="match status" value="1"/>
</dbReference>
<feature type="domain" description="Cupin type-2" evidence="1">
    <location>
        <begin position="62"/>
        <end position="116"/>
    </location>
</feature>
<proteinExistence type="predicted"/>
<protein>
    <recommendedName>
        <fullName evidence="1">Cupin type-2 domain-containing protein</fullName>
    </recommendedName>
</protein>
<dbReference type="InterPro" id="IPR047121">
    <property type="entry name" value="YjiB-like"/>
</dbReference>
<evidence type="ECO:0000259" key="1">
    <source>
        <dbReference type="Pfam" id="PF07883"/>
    </source>
</evidence>
<name>A0A023WXL2_STUST</name>
<dbReference type="Pfam" id="PF07883">
    <property type="entry name" value="Cupin_2"/>
    <property type="match status" value="1"/>
</dbReference>
<dbReference type="InterPro" id="IPR014710">
    <property type="entry name" value="RmlC-like_jellyroll"/>
</dbReference>
<dbReference type="Gene3D" id="2.60.120.10">
    <property type="entry name" value="Jelly Rolls"/>
    <property type="match status" value="1"/>
</dbReference>
<evidence type="ECO:0000313" key="2">
    <source>
        <dbReference type="EMBL" id="AHY44475.1"/>
    </source>
</evidence>
<gene>
    <name evidence="2" type="ORF">UIB01_19175</name>
</gene>
<dbReference type="KEGG" id="pstu:UIB01_19175"/>
<dbReference type="Proteomes" id="UP000025238">
    <property type="component" value="Chromosome"/>
</dbReference>
<sequence length="178" mass="19168">MPSSAPQPEQLRLFSDGRTPNSPHPVLIYRQLPLAGPSPADAFERLFDCHLWPSAWRGTVYDYHHYHSTAHEVLGVASGSVRVMLGGENGQEVELKAGDAVVLPAGTGHCALHASEDFQVVAGYPVDQQYDMQRPDAATHDAARERIAQVGVPISDPLAGTQGALVTLWRGEAAPVSR</sequence>
<dbReference type="PATRIC" id="fig|316.97.peg.3829"/>
<organism evidence="2 3">
    <name type="scientific">Stutzerimonas stutzeri</name>
    <name type="common">Pseudomonas stutzeri</name>
    <dbReference type="NCBI Taxonomy" id="316"/>
    <lineage>
        <taxon>Bacteria</taxon>
        <taxon>Pseudomonadati</taxon>
        <taxon>Pseudomonadota</taxon>
        <taxon>Gammaproteobacteria</taxon>
        <taxon>Pseudomonadales</taxon>
        <taxon>Pseudomonadaceae</taxon>
        <taxon>Stutzerimonas</taxon>
    </lineage>
</organism>
<accession>A0A023WXL2</accession>
<dbReference type="InterPro" id="IPR011051">
    <property type="entry name" value="RmlC_Cupin_sf"/>
</dbReference>
<dbReference type="PIRSF" id="PIRSF019307">
    <property type="entry name" value="UCP019307"/>
    <property type="match status" value="1"/>
</dbReference>
<dbReference type="AlphaFoldDB" id="A0A023WXL2"/>
<reference evidence="2 3" key="1">
    <citation type="submission" date="2014-03" db="EMBL/GenBank/DDBJ databases">
        <title>Complete genome sequence of Pseudomonas stutzeri 19SMN4.</title>
        <authorList>
            <person name="Brunet-Galmes I."/>
            <person name="Nogales B."/>
            <person name="Busquets A."/>
            <person name="Pena A."/>
            <person name="Gomila M."/>
            <person name="Garcia-Valdes E."/>
            <person name="Lalucat J."/>
            <person name="Bennasar A."/>
            <person name="Bosch R."/>
        </authorList>
    </citation>
    <scope>NUCLEOTIDE SEQUENCE [LARGE SCALE GENOMIC DNA]</scope>
    <source>
        <strain evidence="2 3">19SMN4</strain>
    </source>
</reference>
<dbReference type="PANTHER" id="PTHR36448">
    <property type="entry name" value="BLR7373 PROTEIN"/>
    <property type="match status" value="1"/>
</dbReference>
<dbReference type="InterPro" id="IPR014500">
    <property type="entry name" value="UCP019307_cupin"/>
</dbReference>
<dbReference type="InterPro" id="IPR013096">
    <property type="entry name" value="Cupin_2"/>
</dbReference>
<evidence type="ECO:0000313" key="3">
    <source>
        <dbReference type="Proteomes" id="UP000025238"/>
    </source>
</evidence>
<dbReference type="OrthoDB" id="9791759at2"/>
<dbReference type="CDD" id="cd02219">
    <property type="entry name" value="cupin_YjlB-like"/>
    <property type="match status" value="1"/>
</dbReference>
<dbReference type="PANTHER" id="PTHR36448:SF2">
    <property type="entry name" value="CUPIN TYPE-1 DOMAIN-CONTAINING PROTEIN"/>
    <property type="match status" value="1"/>
</dbReference>
<dbReference type="EMBL" id="CP007509">
    <property type="protein sequence ID" value="AHY44475.1"/>
    <property type="molecule type" value="Genomic_DNA"/>
</dbReference>